<dbReference type="Proteomes" id="UP000501690">
    <property type="component" value="Linkage Group LG8"/>
</dbReference>
<keyword evidence="2" id="KW-1185">Reference proteome</keyword>
<protein>
    <submittedName>
        <fullName evidence="1">Uncharacterized protein</fullName>
    </submittedName>
</protein>
<evidence type="ECO:0000313" key="1">
    <source>
        <dbReference type="EMBL" id="QCE02755.1"/>
    </source>
</evidence>
<reference evidence="1 2" key="1">
    <citation type="submission" date="2019-04" db="EMBL/GenBank/DDBJ databases">
        <title>An improved genome assembly and genetic linkage map for asparagus bean, Vigna unguiculata ssp. sesquipedialis.</title>
        <authorList>
            <person name="Xia Q."/>
            <person name="Zhang R."/>
            <person name="Dong Y."/>
        </authorList>
    </citation>
    <scope>NUCLEOTIDE SEQUENCE [LARGE SCALE GENOMIC DNA]</scope>
    <source>
        <tissue evidence="1">Leaf</tissue>
    </source>
</reference>
<organism evidence="1 2">
    <name type="scientific">Vigna unguiculata</name>
    <name type="common">Cowpea</name>
    <dbReference type="NCBI Taxonomy" id="3917"/>
    <lineage>
        <taxon>Eukaryota</taxon>
        <taxon>Viridiplantae</taxon>
        <taxon>Streptophyta</taxon>
        <taxon>Embryophyta</taxon>
        <taxon>Tracheophyta</taxon>
        <taxon>Spermatophyta</taxon>
        <taxon>Magnoliopsida</taxon>
        <taxon>eudicotyledons</taxon>
        <taxon>Gunneridae</taxon>
        <taxon>Pentapetalae</taxon>
        <taxon>rosids</taxon>
        <taxon>fabids</taxon>
        <taxon>Fabales</taxon>
        <taxon>Fabaceae</taxon>
        <taxon>Papilionoideae</taxon>
        <taxon>50 kb inversion clade</taxon>
        <taxon>NPAAA clade</taxon>
        <taxon>indigoferoid/millettioid clade</taxon>
        <taxon>Phaseoleae</taxon>
        <taxon>Vigna</taxon>
    </lineage>
</organism>
<name>A0A4D6MS95_VIGUN</name>
<evidence type="ECO:0000313" key="2">
    <source>
        <dbReference type="Proteomes" id="UP000501690"/>
    </source>
</evidence>
<dbReference type="EMBL" id="CP039352">
    <property type="protein sequence ID" value="QCE02755.1"/>
    <property type="molecule type" value="Genomic_DNA"/>
</dbReference>
<accession>A0A4D6MS95</accession>
<gene>
    <name evidence="1" type="ORF">DEO72_LG8g770</name>
</gene>
<proteinExistence type="predicted"/>
<dbReference type="AlphaFoldDB" id="A0A4D6MS95"/>
<sequence length="111" mass="12680">MARAAWPEARQFGGSTTLVEEEEGLAWWWRVAETIAERETLSNRSDDWPEQRGRRRDATVAAQRWQYNDVAGTVVERGGGDAERVREKKRGSHFYALIKLYGLGSIDNRGI</sequence>